<proteinExistence type="predicted"/>
<dbReference type="AlphaFoldDB" id="A0A8J4Y0W1"/>
<protein>
    <recommendedName>
        <fullName evidence="3">RRM domain-containing protein</fullName>
    </recommendedName>
</protein>
<organism evidence="4 5">
    <name type="scientific">Chionoecetes opilio</name>
    <name type="common">Atlantic snow crab</name>
    <name type="synonym">Cancer opilio</name>
    <dbReference type="NCBI Taxonomy" id="41210"/>
    <lineage>
        <taxon>Eukaryota</taxon>
        <taxon>Metazoa</taxon>
        <taxon>Ecdysozoa</taxon>
        <taxon>Arthropoda</taxon>
        <taxon>Crustacea</taxon>
        <taxon>Multicrustacea</taxon>
        <taxon>Malacostraca</taxon>
        <taxon>Eumalacostraca</taxon>
        <taxon>Eucarida</taxon>
        <taxon>Decapoda</taxon>
        <taxon>Pleocyemata</taxon>
        <taxon>Brachyura</taxon>
        <taxon>Eubrachyura</taxon>
        <taxon>Majoidea</taxon>
        <taxon>Majidae</taxon>
        <taxon>Chionoecetes</taxon>
    </lineage>
</organism>
<evidence type="ECO:0000256" key="1">
    <source>
        <dbReference type="PROSITE-ProRule" id="PRU00176"/>
    </source>
</evidence>
<sequence>MHYKPDVARSGGPRAPSSSSVPRSGGPRIKGRRQGLRDEPGPRGTSTLDTLLLSNVSQALLSYRALHDILKAYGVVRRTRLFMMTMEKSNRCYINFAAADDVPSAYEEATKMEIGARHYRAELIRSVNVGDGPDDYIPNTFEKTTTSIPLSATALPFLSFLANRVLRVRVGNILSSEHPLPGGIPKAERAQFLDPFCTHQSSVPVFTDDLLKPANKSRDTSQDNFTTAVSKELRGRKVDISEPPPAVQRQASRRPATRSATETFLIGYPSSSISGSQLPTNRQAFQYFLHLQSLPENTGNPKHQDLANETVEAIIPFWQMARIKTMTKYNAAQHFMTLHKKHRDLARNKGRTGDPGGKRSAFVLELDSLFDIGASAAIQEIERNRLLSREKKDKDIRFYQDQKTQRKAHMSGHDKIFESRSQQQAERAARLQQREEQDMNLSQNFYNFSAATQRRTAADVSTWADPTDSEGNAEDMDYQQPRPGCSHHQDTVTLTFPRRVMECVDICSTADRLGLSGNQVTALVSATLKAGGADLDKFVISTSTTRRNRMLTRYHISQEYMAAFSEDPPKYAALHWDGKMLRDVLGSDPGTTSETLAVLVSGPPAYPEGKLLGVPVIDSSTGTAQAEASMDLLETWGLTGVITALVFDTTASNSGVHRGAAKLLEQQLDRKVFYLACRHHILEVLVGAVWENLFGKVKSPENPWFKHFKDVWTDLTTDNPTTLSIRQKWLNKKKKECKEILQEILRSEKPPRPDYREMAELTLIVLGDTPPRGIHWSRPGAIHQARWMARNLYSMKMFMFAEQLEYDEETVVKLERLNLFLGLFYTPMWMSSTLAADAPANDMQFMKDMMKFKRTDPEIAQAVLQKLENHKWYLTQEVVPFALFGSRLSDKEKQDIAAKLHATEKPDSFRRGKPMFPQVTAKTTLADLVGPESHLLLDTLGIEYDWLLQPVATWPRSDDYSKALEYVSNVKVVNDIAERGVKMMTDFANIITTDSQQKQYLLQTVEYNRERFDSFKKQTLKK</sequence>
<feature type="region of interest" description="Disordered" evidence="2">
    <location>
        <begin position="214"/>
        <end position="260"/>
    </location>
</feature>
<feature type="domain" description="RRM" evidence="3">
    <location>
        <begin position="49"/>
        <end position="126"/>
    </location>
</feature>
<dbReference type="GO" id="GO:0003723">
    <property type="term" value="F:RNA binding"/>
    <property type="evidence" value="ECO:0007669"/>
    <property type="project" value="UniProtKB-UniRule"/>
</dbReference>
<reference evidence="4" key="1">
    <citation type="submission" date="2020-07" db="EMBL/GenBank/DDBJ databases">
        <title>The High-quality genome of the commercially important snow crab, Chionoecetes opilio.</title>
        <authorList>
            <person name="Jeong J.-H."/>
            <person name="Ryu S."/>
        </authorList>
    </citation>
    <scope>NUCLEOTIDE SEQUENCE</scope>
    <source>
        <strain evidence="4">MADBK_172401_WGS</strain>
        <tissue evidence="4">Digestive gland</tissue>
    </source>
</reference>
<dbReference type="Proteomes" id="UP000770661">
    <property type="component" value="Unassembled WGS sequence"/>
</dbReference>
<evidence type="ECO:0000256" key="2">
    <source>
        <dbReference type="SAM" id="MobiDB-lite"/>
    </source>
</evidence>
<dbReference type="PANTHER" id="PTHR46113:SF1">
    <property type="entry name" value="PEPTIDASE M17 LEUCYL AMINOPEPTIDASE N-TERMINAL DOMAIN-CONTAINING PROTEIN"/>
    <property type="match status" value="1"/>
</dbReference>
<dbReference type="EMBL" id="JACEEZ010015203">
    <property type="protein sequence ID" value="KAG0718990.1"/>
    <property type="molecule type" value="Genomic_DNA"/>
</dbReference>
<feature type="compositionally biased region" description="Basic and acidic residues" evidence="2">
    <location>
        <begin position="231"/>
        <end position="240"/>
    </location>
</feature>
<feature type="compositionally biased region" description="Low complexity" evidence="2">
    <location>
        <begin position="9"/>
        <end position="27"/>
    </location>
</feature>
<evidence type="ECO:0000313" key="5">
    <source>
        <dbReference type="Proteomes" id="UP000770661"/>
    </source>
</evidence>
<dbReference type="OrthoDB" id="6380626at2759"/>
<accession>A0A8J4Y0W1</accession>
<keyword evidence="1" id="KW-0694">RNA-binding</keyword>
<evidence type="ECO:0000313" key="4">
    <source>
        <dbReference type="EMBL" id="KAG0718990.1"/>
    </source>
</evidence>
<feature type="region of interest" description="Disordered" evidence="2">
    <location>
        <begin position="1"/>
        <end position="46"/>
    </location>
</feature>
<comment type="caution">
    <text evidence="4">The sequence shown here is derived from an EMBL/GenBank/DDBJ whole genome shotgun (WGS) entry which is preliminary data.</text>
</comment>
<dbReference type="PANTHER" id="PTHR46113">
    <property type="entry name" value="SNAC DOMAIN-CONTAINING PROTEIN"/>
    <property type="match status" value="1"/>
</dbReference>
<dbReference type="InterPro" id="IPR000504">
    <property type="entry name" value="RRM_dom"/>
</dbReference>
<keyword evidence="5" id="KW-1185">Reference proteome</keyword>
<gene>
    <name evidence="4" type="ORF">GWK47_007412</name>
</gene>
<evidence type="ECO:0000259" key="3">
    <source>
        <dbReference type="PROSITE" id="PS50102"/>
    </source>
</evidence>
<name>A0A8J4Y0W1_CHIOP</name>
<dbReference type="PROSITE" id="PS50102">
    <property type="entry name" value="RRM"/>
    <property type="match status" value="1"/>
</dbReference>
<feature type="region of interest" description="Disordered" evidence="2">
    <location>
        <begin position="457"/>
        <end position="485"/>
    </location>
</feature>
<feature type="compositionally biased region" description="Acidic residues" evidence="2">
    <location>
        <begin position="467"/>
        <end position="477"/>
    </location>
</feature>